<evidence type="ECO:0000256" key="7">
    <source>
        <dbReference type="ARBA" id="ARBA00034126"/>
    </source>
</evidence>
<organism evidence="9 10">
    <name type="scientific">Pisolithus microcarpus 441</name>
    <dbReference type="NCBI Taxonomy" id="765257"/>
    <lineage>
        <taxon>Eukaryota</taxon>
        <taxon>Fungi</taxon>
        <taxon>Dikarya</taxon>
        <taxon>Basidiomycota</taxon>
        <taxon>Agaricomycotina</taxon>
        <taxon>Agaricomycetes</taxon>
        <taxon>Agaricomycetidae</taxon>
        <taxon>Boletales</taxon>
        <taxon>Sclerodermatineae</taxon>
        <taxon>Pisolithaceae</taxon>
        <taxon>Pisolithus</taxon>
    </lineage>
</organism>
<dbReference type="PANTHER" id="PTHR13182">
    <property type="entry name" value="ZINC FINGER PROTEIN 622"/>
    <property type="match status" value="1"/>
</dbReference>
<dbReference type="STRING" id="765257.A0A0C9ZMH0"/>
<dbReference type="EMBL" id="KN833698">
    <property type="protein sequence ID" value="KIK27094.1"/>
    <property type="molecule type" value="Genomic_DNA"/>
</dbReference>
<accession>A0A0C9ZMH0</accession>
<feature type="domain" description="C2H2-type" evidence="8">
    <location>
        <begin position="75"/>
        <end position="97"/>
    </location>
</feature>
<evidence type="ECO:0000256" key="3">
    <source>
        <dbReference type="ARBA" id="ARBA00022517"/>
    </source>
</evidence>
<sequence length="442" mass="49670">MDLSSEDTTLFTCLSCSVAFVSAENQRVHYRSDHHRYNMKRRVSGLPPVTAAVFDRKVLDQRVDSVVATTRGVSCAVCRKSYTTENSYRSHLTSKKHKESELKGDFRARKTHDIPVASITPGPFEPRERTPSEEIECNVDDEIAAARSKIDTDACLFCSIVSAGTADNLTHMASVHSFFIPDAEYLVDLSGLLTYLGEKVVIGNVCIYCNGRGRELHTLEAVRKHMLDKSHCKIAYDTEDDRLEISDFYDFTTSYPDDGEQNVNNDDEWEELEDDGDVDEVVNEDAASGDAGNPGRVTYGDTEYELVLPSGARIGHRSMKRYYDQSFYGIRPKEQDSTSGAALVRRLLKDKNSALVPRKGAFGAFGAGADVVRAKNKGEAREAGRHVREFRDQRRKEEFRTKVGFIQNHQKHYRDPLLQVRDHQSSSVSLLILVTKVTCFDS</sequence>
<dbReference type="SUPFAM" id="SSF57667">
    <property type="entry name" value="beta-beta-alpha zinc fingers"/>
    <property type="match status" value="3"/>
</dbReference>
<keyword evidence="3" id="KW-0690">Ribosome biogenesis</keyword>
<dbReference type="Proteomes" id="UP000054018">
    <property type="component" value="Unassembled WGS sequence"/>
</dbReference>
<dbReference type="GO" id="GO:0030687">
    <property type="term" value="C:preribosome, large subunit precursor"/>
    <property type="evidence" value="ECO:0007669"/>
    <property type="project" value="TreeGrafter"/>
</dbReference>
<comment type="subcellular location">
    <subcellularLocation>
        <location evidence="1">Cytoplasm</location>
    </subcellularLocation>
</comment>
<gene>
    <name evidence="9" type="ORF">PISMIDRAFT_221233</name>
</gene>
<dbReference type="PANTHER" id="PTHR13182:SF8">
    <property type="entry name" value="CYTOPLASMIC 60S SUBUNIT BIOGENESIS FACTOR ZNF622"/>
    <property type="match status" value="1"/>
</dbReference>
<evidence type="ECO:0000256" key="2">
    <source>
        <dbReference type="ARBA" id="ARBA00022490"/>
    </source>
</evidence>
<keyword evidence="6" id="KW-0862">Zinc</keyword>
<evidence type="ECO:0000256" key="4">
    <source>
        <dbReference type="ARBA" id="ARBA00022723"/>
    </source>
</evidence>
<dbReference type="Pfam" id="PF12874">
    <property type="entry name" value="zf-met"/>
    <property type="match status" value="1"/>
</dbReference>
<reference evidence="10" key="2">
    <citation type="submission" date="2015-01" db="EMBL/GenBank/DDBJ databases">
        <title>Evolutionary Origins and Diversification of the Mycorrhizal Mutualists.</title>
        <authorList>
            <consortium name="DOE Joint Genome Institute"/>
            <consortium name="Mycorrhizal Genomics Consortium"/>
            <person name="Kohler A."/>
            <person name="Kuo A."/>
            <person name="Nagy L.G."/>
            <person name="Floudas D."/>
            <person name="Copeland A."/>
            <person name="Barry K.W."/>
            <person name="Cichocki N."/>
            <person name="Veneault-Fourrey C."/>
            <person name="LaButti K."/>
            <person name="Lindquist E.A."/>
            <person name="Lipzen A."/>
            <person name="Lundell T."/>
            <person name="Morin E."/>
            <person name="Murat C."/>
            <person name="Riley R."/>
            <person name="Ohm R."/>
            <person name="Sun H."/>
            <person name="Tunlid A."/>
            <person name="Henrissat B."/>
            <person name="Grigoriev I.V."/>
            <person name="Hibbett D.S."/>
            <person name="Martin F."/>
        </authorList>
    </citation>
    <scope>NUCLEOTIDE SEQUENCE [LARGE SCALE GENOMIC DNA]</scope>
    <source>
        <strain evidence="10">441</strain>
    </source>
</reference>
<dbReference type="Pfam" id="PF12756">
    <property type="entry name" value="zf-C2H2_2"/>
    <property type="match status" value="1"/>
</dbReference>
<evidence type="ECO:0000259" key="8">
    <source>
        <dbReference type="PROSITE" id="PS00028"/>
    </source>
</evidence>
<name>A0A0C9ZMH0_9AGAM</name>
<evidence type="ECO:0000256" key="1">
    <source>
        <dbReference type="ARBA" id="ARBA00004496"/>
    </source>
</evidence>
<dbReference type="InterPro" id="IPR036236">
    <property type="entry name" value="Znf_C2H2_sf"/>
</dbReference>
<evidence type="ECO:0000313" key="10">
    <source>
        <dbReference type="Proteomes" id="UP000054018"/>
    </source>
</evidence>
<dbReference type="InterPro" id="IPR013087">
    <property type="entry name" value="Znf_C2H2_type"/>
</dbReference>
<dbReference type="PROSITE" id="PS00028">
    <property type="entry name" value="ZINC_FINGER_C2H2_1"/>
    <property type="match status" value="1"/>
</dbReference>
<keyword evidence="2" id="KW-0963">Cytoplasm</keyword>
<dbReference type="InterPro" id="IPR003604">
    <property type="entry name" value="Matrin/U1-like-C_Znf_C2H2"/>
</dbReference>
<proteinExistence type="inferred from homology"/>
<dbReference type="GO" id="GO:0008270">
    <property type="term" value="F:zinc ion binding"/>
    <property type="evidence" value="ECO:0007669"/>
    <property type="project" value="InterPro"/>
</dbReference>
<evidence type="ECO:0000256" key="5">
    <source>
        <dbReference type="ARBA" id="ARBA00022737"/>
    </source>
</evidence>
<dbReference type="HOGENOM" id="CLU_018787_1_0_1"/>
<keyword evidence="4" id="KW-0479">Metal-binding</keyword>
<evidence type="ECO:0000313" key="9">
    <source>
        <dbReference type="EMBL" id="KIK27094.1"/>
    </source>
</evidence>
<dbReference type="AlphaFoldDB" id="A0A0C9ZMH0"/>
<dbReference type="InterPro" id="IPR040025">
    <property type="entry name" value="Znf622/Rei1/Reh1"/>
</dbReference>
<dbReference type="GO" id="GO:0003676">
    <property type="term" value="F:nucleic acid binding"/>
    <property type="evidence" value="ECO:0007669"/>
    <property type="project" value="InterPro"/>
</dbReference>
<evidence type="ECO:0000256" key="6">
    <source>
        <dbReference type="ARBA" id="ARBA00022833"/>
    </source>
</evidence>
<dbReference type="SMART" id="SM00451">
    <property type="entry name" value="ZnF_U1"/>
    <property type="match status" value="2"/>
</dbReference>
<dbReference type="SMART" id="SM00355">
    <property type="entry name" value="ZnF_C2H2"/>
    <property type="match status" value="4"/>
</dbReference>
<dbReference type="GO" id="GO:0042273">
    <property type="term" value="P:ribosomal large subunit biogenesis"/>
    <property type="evidence" value="ECO:0007669"/>
    <property type="project" value="UniProtKB-ARBA"/>
</dbReference>
<comment type="similarity">
    <text evidence="7">Belongs to the REI1 family.</text>
</comment>
<reference evidence="9 10" key="1">
    <citation type="submission" date="2014-04" db="EMBL/GenBank/DDBJ databases">
        <authorList>
            <consortium name="DOE Joint Genome Institute"/>
            <person name="Kuo A."/>
            <person name="Kohler A."/>
            <person name="Costa M.D."/>
            <person name="Nagy L.G."/>
            <person name="Floudas D."/>
            <person name="Copeland A."/>
            <person name="Barry K.W."/>
            <person name="Cichocki N."/>
            <person name="Veneault-Fourrey C."/>
            <person name="LaButti K."/>
            <person name="Lindquist E.A."/>
            <person name="Lipzen A."/>
            <person name="Lundell T."/>
            <person name="Morin E."/>
            <person name="Murat C."/>
            <person name="Sun H."/>
            <person name="Tunlid A."/>
            <person name="Henrissat B."/>
            <person name="Grigoriev I.V."/>
            <person name="Hibbett D.S."/>
            <person name="Martin F."/>
            <person name="Nordberg H.P."/>
            <person name="Cantor M.N."/>
            <person name="Hua S.X."/>
        </authorList>
    </citation>
    <scope>NUCLEOTIDE SEQUENCE [LARGE SCALE GENOMIC DNA]</scope>
    <source>
        <strain evidence="9 10">441</strain>
    </source>
</reference>
<dbReference type="OrthoDB" id="19329at2759"/>
<keyword evidence="5" id="KW-0677">Repeat</keyword>
<keyword evidence="10" id="KW-1185">Reference proteome</keyword>
<dbReference type="Gene3D" id="3.30.160.60">
    <property type="entry name" value="Classic Zinc Finger"/>
    <property type="match status" value="1"/>
</dbReference>
<dbReference type="InterPro" id="IPR041661">
    <property type="entry name" value="ZN622/Rei1/Reh1_Znf-C2H2"/>
</dbReference>
<protein>
    <recommendedName>
        <fullName evidence="8">C2H2-type domain-containing protein</fullName>
    </recommendedName>
</protein>
<dbReference type="GO" id="GO:0005737">
    <property type="term" value="C:cytoplasm"/>
    <property type="evidence" value="ECO:0007669"/>
    <property type="project" value="UniProtKB-SubCell"/>
</dbReference>